<keyword evidence="3" id="KW-1185">Reference proteome</keyword>
<dbReference type="Proteomes" id="UP000008524">
    <property type="component" value="Chromosome 8"/>
</dbReference>
<accession>D6XLG5</accession>
<dbReference type="InParanoid" id="Q57W05"/>
<dbReference type="VEuPathDB" id="TriTrypDB:Tb927.8.4300"/>
<reference evidence="1" key="3">
    <citation type="submission" date="2005-04" db="EMBL/GenBank/DDBJ databases">
        <title>.</title>
        <authorList>
            <person name="Ghedin E."/>
            <person name="Blandin G."/>
            <person name="Bartholomeu D."/>
            <person name="Caler E."/>
            <person name="Haas B."/>
            <person name="Hannick L."/>
            <person name="Shallom J."/>
            <person name="Hou L."/>
            <person name="Djikeng A."/>
            <person name="Feldblyum T."/>
            <person name="Hostetler J."/>
            <person name="Johnson J."/>
            <person name="Jones K."/>
            <person name="Koo H.L."/>
            <person name="Larkin C."/>
            <person name="Pai G."/>
            <person name="Peterson J."/>
            <person name="Khalak H.G."/>
            <person name="Salzberg S."/>
            <person name="Simpson A.J."/>
            <person name="Tallon L."/>
            <person name="Van Aken S."/>
            <person name="Wanless D."/>
            <person name="White O."/>
            <person name="Wortman J."/>
            <person name="Fraser C.M."/>
            <person name="El-Sayed N.M.A."/>
        </authorList>
    </citation>
    <scope>NUCLEOTIDE SEQUENCE</scope>
    <source>
        <strain evidence="1">GUTat10.1</strain>
    </source>
</reference>
<accession>Q57W05</accession>
<dbReference type="KEGG" id="tbr:Tb927.8.4300"/>
<proteinExistence type="predicted"/>
<dbReference type="GeneID" id="3659426"/>
<evidence type="ECO:0000313" key="3">
    <source>
        <dbReference type="Proteomes" id="UP000008524"/>
    </source>
</evidence>
<evidence type="ECO:0000313" key="2">
    <source>
        <dbReference type="EMBL" id="AAZ13195.1"/>
    </source>
</evidence>
<organism evidence="1 3">
    <name type="scientific">Trypanosoma brucei brucei (strain 927/4 GUTat10.1)</name>
    <dbReference type="NCBI Taxonomy" id="185431"/>
    <lineage>
        <taxon>Eukaryota</taxon>
        <taxon>Discoba</taxon>
        <taxon>Euglenozoa</taxon>
        <taxon>Kinetoplastea</taxon>
        <taxon>Metakinetoplastina</taxon>
        <taxon>Trypanosomatida</taxon>
        <taxon>Trypanosomatidae</taxon>
        <taxon>Trypanosoma</taxon>
    </lineage>
</organism>
<reference evidence="2 3" key="2">
    <citation type="journal article" date="2005" name="Science">
        <title>The genome of the African trypanosome Trypanosoma brucei.</title>
        <authorList>
            <person name="Berriman M."/>
            <person name="Ghedin E."/>
            <person name="Hertz-Fowler C."/>
            <person name="Blandin G."/>
            <person name="Renauld H."/>
            <person name="Bartholomeu D.C."/>
            <person name="Lennard N.J."/>
            <person name="Caler E."/>
            <person name="Hamlin N.E."/>
            <person name="Haas B."/>
            <person name="Bohme U."/>
            <person name="Hannick L."/>
            <person name="Aslett M.A."/>
            <person name="Shallom J."/>
            <person name="Marcello L."/>
            <person name="Hou L."/>
            <person name="Wickstead B."/>
            <person name="Alsmark U.C."/>
            <person name="Arrowsmith C."/>
            <person name="Atkin R.J."/>
            <person name="Barron A.J."/>
            <person name="Bringaud F."/>
            <person name="Brooks K."/>
            <person name="Carrington M."/>
            <person name="Cherevach I."/>
            <person name="Chillingworth T.J."/>
            <person name="Churcher C."/>
            <person name="Clark L.N."/>
            <person name="Corton C.H."/>
            <person name="Cronin A."/>
            <person name="Davies R.M."/>
            <person name="Doggett J."/>
            <person name="Djikeng A."/>
            <person name="Feldblyum T."/>
            <person name="Field M.C."/>
            <person name="Fraser A."/>
            <person name="Goodhead I."/>
            <person name="Hance Z."/>
            <person name="Harper D."/>
            <person name="Harris B.R."/>
            <person name="Hauser H."/>
            <person name="Hostetler J."/>
            <person name="Ivens A."/>
            <person name="Jagels K."/>
            <person name="Johnson D."/>
            <person name="Johnson J."/>
            <person name="Jones K."/>
            <person name="Kerhornou A.X."/>
            <person name="Koo H."/>
            <person name="Larke N."/>
            <person name="Landfear S."/>
            <person name="Larkin C."/>
            <person name="Leech V."/>
            <person name="Line A."/>
            <person name="Lord A."/>
            <person name="Macleod A."/>
            <person name="Mooney P.J."/>
            <person name="Moule S."/>
            <person name="Martin D.M."/>
            <person name="Morgan G.W."/>
            <person name="Mungall K."/>
            <person name="Norbertczak H."/>
            <person name="Ormond D."/>
            <person name="Pai G."/>
            <person name="Peacock C.S."/>
            <person name="Peterson J."/>
            <person name="Quail M.A."/>
            <person name="Rabbinowitsch E."/>
            <person name="Rajandream M.A."/>
            <person name="Reitter C."/>
            <person name="Salzberg S.L."/>
            <person name="Sanders M."/>
            <person name="Schobel S."/>
            <person name="Sharp S."/>
            <person name="Simmonds M."/>
            <person name="Simpson A.J."/>
            <person name="Tallon L."/>
            <person name="Turner C.M."/>
            <person name="Tait A."/>
            <person name="Tivey A.R."/>
            <person name="Van Aken S."/>
            <person name="Walker D."/>
            <person name="Wanless D."/>
            <person name="Wang S."/>
            <person name="White B."/>
            <person name="White O."/>
            <person name="Whitehead S."/>
            <person name="Woodward J."/>
            <person name="Wortman J."/>
            <person name="Adams M.D."/>
            <person name="Embley T.M."/>
            <person name="Gull K."/>
            <person name="Ullu E."/>
            <person name="Barry J.D."/>
            <person name="Fairlamb A.H."/>
            <person name="Opperdoes F."/>
            <person name="Barrell B.G."/>
            <person name="Donelson J.E."/>
            <person name="Hall N."/>
            <person name="Fraser C.M."/>
            <person name="Melville S.E."/>
            <person name="El-Sayed N.M."/>
        </authorList>
    </citation>
    <scope>NUCLEOTIDE SEQUENCE [LARGE SCALE GENOMIC DNA]</scope>
    <source>
        <strain evidence="2 3">927/4 GUTat10.1</strain>
    </source>
</reference>
<evidence type="ECO:0000313" key="1">
    <source>
        <dbReference type="EMBL" id="AAX70214.1"/>
    </source>
</evidence>
<name>Q57W05_TRYB2</name>
<sequence>MNIHIYIYILLMPYTCLFICVFVCFGYIDRRKRGREFILQKKRKGRRDHVKKDLRRLYCLHAQMNIEAIFFFCFFFMSRFLPCFLLSVCSIGCDDKKGGRVLVASIPFYPTVSFISHLEVLFSFFFQEIGDYLTYLRFFFRPMTQNKIMNMCRVLPTRGTWKYERNWRGKSKIKRKQICFWVEFCCMKLFIFF</sequence>
<dbReference type="EMBL" id="AC159435">
    <property type="protein sequence ID" value="AAX70214.1"/>
    <property type="molecule type" value="Genomic_DNA"/>
</dbReference>
<protein>
    <submittedName>
        <fullName evidence="1">Uncharacterized protein</fullName>
    </submittedName>
</protein>
<gene>
    <name evidence="2" type="primary">Tb08.29H22.530</name>
    <name evidence="1" type="ORF">Tb927.8.4300</name>
</gene>
<dbReference type="RefSeq" id="XP_847261.1">
    <property type="nucleotide sequence ID" value="XM_842168.1"/>
</dbReference>
<dbReference type="PaxDb" id="5691-AAZ13195"/>
<dbReference type="EMBL" id="CP000071">
    <property type="protein sequence ID" value="AAZ13195.1"/>
    <property type="molecule type" value="Genomic_DNA"/>
</dbReference>
<reference evidence="2" key="1">
    <citation type="journal article" date="2005" name="Science">
        <title>Comparative genomics of trypanosomatid parasitic protozoa.</title>
        <authorList>
            <person name="El-Sayed N.M."/>
            <person name="Myler P.J."/>
            <person name="Blandin G."/>
            <person name="Berriman M."/>
            <person name="Crabtree J."/>
            <person name="Aggarwal G."/>
            <person name="Caler E."/>
            <person name="Renauld H."/>
            <person name="Worthey E.A."/>
            <person name="Hertz-Fowler C."/>
            <person name="Ghedin E."/>
            <person name="Peacock C."/>
            <person name="Bartholomeu D.C."/>
            <person name="Haas B.J."/>
            <person name="Tran A.N."/>
            <person name="Wortman J.R."/>
            <person name="Alsmark U.C."/>
            <person name="Angiuoli S."/>
            <person name="Anupama A."/>
            <person name="Badger J."/>
            <person name="Bringaud F."/>
            <person name="Cadag E."/>
            <person name="Carlton J.M."/>
            <person name="Cerqueira G.C."/>
            <person name="Creasy T."/>
            <person name="Delcher A.L."/>
            <person name="Djikeng A."/>
            <person name="Embley T.M."/>
            <person name="Hauser C."/>
            <person name="Ivens A.C."/>
            <person name="Kummerfeld S.K."/>
            <person name="Pereira-Leal J.B."/>
            <person name="Nilsson D."/>
            <person name="Peterson J."/>
            <person name="Salzberg S.L."/>
            <person name="Shallom J."/>
            <person name="Silva J.C."/>
            <person name="Sundaram J."/>
            <person name="Westenberger S."/>
            <person name="White O."/>
            <person name="Melville S.E."/>
            <person name="Donelson J.E."/>
            <person name="Andersson B."/>
            <person name="Stuart K.D."/>
            <person name="Hall N."/>
        </authorList>
    </citation>
    <scope>NUCLEOTIDE SEQUENCE</scope>
    <source>
        <strain evidence="2">927/4 GUTat10.1</strain>
    </source>
</reference>
<dbReference type="AlphaFoldDB" id="Q57W05"/>
<reference evidence="2" key="4">
    <citation type="submission" date="2005-04" db="EMBL/GenBank/DDBJ databases">
        <title>Sequencing, closure, and annotation of Trypanosoma brucei chromosomes 2 through 8.</title>
        <authorList>
            <person name="Ghedin E."/>
            <person name="Blandin G."/>
            <person name="Bartholomeu D."/>
            <person name="Caler E."/>
            <person name="Haas B."/>
            <person name="Hannick L."/>
            <person name="Shallom J."/>
            <person name="Hou L."/>
            <person name="Djikeng A."/>
            <person name="Feldblyum T."/>
            <person name="Hostetler J."/>
            <person name="Johnson J."/>
            <person name="Jones K."/>
            <person name="Koo H.L."/>
            <person name="Larkin C."/>
            <person name="Pai G."/>
            <person name="Peterson J."/>
            <person name="Khalak H.G."/>
            <person name="Salzberg S."/>
            <person name="Simpson A.J."/>
            <person name="Tallon L."/>
            <person name="Van Aken S."/>
            <person name="Wanless D."/>
            <person name="White O."/>
            <person name="Wortman J."/>
            <person name="Fraser C.M."/>
            <person name="El-Sayed N.M.A."/>
        </authorList>
    </citation>
    <scope>NUCLEOTIDE SEQUENCE</scope>
    <source>
        <strain evidence="2">927/4 GUTat10.1</strain>
    </source>
</reference>